<dbReference type="EMBL" id="MLYV02000848">
    <property type="protein sequence ID" value="PSR76368.1"/>
    <property type="molecule type" value="Genomic_DNA"/>
</dbReference>
<name>A0A2R6NTG7_9APHY</name>
<feature type="region of interest" description="Disordered" evidence="1">
    <location>
        <begin position="1"/>
        <end position="73"/>
    </location>
</feature>
<dbReference type="Proteomes" id="UP000186601">
    <property type="component" value="Unassembled WGS sequence"/>
</dbReference>
<dbReference type="AlphaFoldDB" id="A0A2R6NTG7"/>
<protein>
    <submittedName>
        <fullName evidence="2">Uncharacterized protein</fullName>
    </submittedName>
</protein>
<evidence type="ECO:0000256" key="1">
    <source>
        <dbReference type="SAM" id="MobiDB-lite"/>
    </source>
</evidence>
<feature type="compositionally biased region" description="Acidic residues" evidence="1">
    <location>
        <begin position="17"/>
        <end position="26"/>
    </location>
</feature>
<accession>A0A2R6NTG7</accession>
<reference evidence="2 3" key="1">
    <citation type="submission" date="2018-02" db="EMBL/GenBank/DDBJ databases">
        <title>Genome sequence of the basidiomycete white-rot fungus Phlebia centrifuga.</title>
        <authorList>
            <person name="Granchi Z."/>
            <person name="Peng M."/>
            <person name="de Vries R.P."/>
            <person name="Hilden K."/>
            <person name="Makela M.R."/>
            <person name="Grigoriev I."/>
            <person name="Riley R."/>
        </authorList>
    </citation>
    <scope>NUCLEOTIDE SEQUENCE [LARGE SCALE GENOMIC DNA]</scope>
    <source>
        <strain evidence="2 3">FBCC195</strain>
    </source>
</reference>
<feature type="compositionally biased region" description="Basic residues" evidence="1">
    <location>
        <begin position="1"/>
        <end position="11"/>
    </location>
</feature>
<proteinExistence type="predicted"/>
<keyword evidence="3" id="KW-1185">Reference proteome</keyword>
<feature type="compositionally biased region" description="Basic and acidic residues" evidence="1">
    <location>
        <begin position="40"/>
        <end position="51"/>
    </location>
</feature>
<sequence>MPSTSKHKKAPQRIDSSESEQSDDEPVVPLPKRARKKTSKQAEIETRHKQTVEPTEVEDSNELSDLSAESEEEDAIEPRLLGALYKSCKIALSALLASTPIKVLPQSLVWHITTAFNKSIKPGIFIVSQQCRFDFGSWAPSSALTLLRGAQAFT</sequence>
<gene>
    <name evidence="2" type="ORF">PHLCEN_2v8508</name>
</gene>
<feature type="compositionally biased region" description="Acidic residues" evidence="1">
    <location>
        <begin position="55"/>
        <end position="73"/>
    </location>
</feature>
<evidence type="ECO:0000313" key="3">
    <source>
        <dbReference type="Proteomes" id="UP000186601"/>
    </source>
</evidence>
<organism evidence="2 3">
    <name type="scientific">Hermanssonia centrifuga</name>
    <dbReference type="NCBI Taxonomy" id="98765"/>
    <lineage>
        <taxon>Eukaryota</taxon>
        <taxon>Fungi</taxon>
        <taxon>Dikarya</taxon>
        <taxon>Basidiomycota</taxon>
        <taxon>Agaricomycotina</taxon>
        <taxon>Agaricomycetes</taxon>
        <taxon>Polyporales</taxon>
        <taxon>Meruliaceae</taxon>
        <taxon>Hermanssonia</taxon>
    </lineage>
</organism>
<comment type="caution">
    <text evidence="2">The sequence shown here is derived from an EMBL/GenBank/DDBJ whole genome shotgun (WGS) entry which is preliminary data.</text>
</comment>
<evidence type="ECO:0000313" key="2">
    <source>
        <dbReference type="EMBL" id="PSR76368.1"/>
    </source>
</evidence>